<dbReference type="RefSeq" id="WP_256191504.1">
    <property type="nucleotide sequence ID" value="NZ_CATZHN010000046.1"/>
</dbReference>
<dbReference type="Proteomes" id="UP001524473">
    <property type="component" value="Unassembled WGS sequence"/>
</dbReference>
<comment type="caution">
    <text evidence="2">The sequence shown here is derived from an EMBL/GenBank/DDBJ whole genome shotgun (WGS) entry which is preliminary data.</text>
</comment>
<feature type="domain" description="FRG" evidence="1">
    <location>
        <begin position="27"/>
        <end position="118"/>
    </location>
</feature>
<dbReference type="SMART" id="SM00901">
    <property type="entry name" value="FRG"/>
    <property type="match status" value="1"/>
</dbReference>
<evidence type="ECO:0000313" key="3">
    <source>
        <dbReference type="Proteomes" id="UP001524473"/>
    </source>
</evidence>
<dbReference type="InterPro" id="IPR014966">
    <property type="entry name" value="FRG-dom"/>
</dbReference>
<accession>A0ABT1RWK0</accession>
<reference evidence="2 3" key="1">
    <citation type="submission" date="2022-06" db="EMBL/GenBank/DDBJ databases">
        <title>Isolation of gut microbiota from human fecal samples.</title>
        <authorList>
            <person name="Pamer E.G."/>
            <person name="Barat B."/>
            <person name="Waligurski E."/>
            <person name="Medina S."/>
            <person name="Paddock L."/>
            <person name="Mostad J."/>
        </authorList>
    </citation>
    <scope>NUCLEOTIDE SEQUENCE [LARGE SCALE GENOMIC DNA]</scope>
    <source>
        <strain evidence="2 3">DFI.9.73</strain>
    </source>
</reference>
<keyword evidence="3" id="KW-1185">Reference proteome</keyword>
<proteinExistence type="predicted"/>
<dbReference type="Pfam" id="PF08867">
    <property type="entry name" value="FRG"/>
    <property type="match status" value="1"/>
</dbReference>
<evidence type="ECO:0000313" key="2">
    <source>
        <dbReference type="EMBL" id="MCQ4838710.1"/>
    </source>
</evidence>
<gene>
    <name evidence="2" type="ORF">NE695_02130</name>
</gene>
<organism evidence="2 3">
    <name type="scientific">Neglectibacter timonensis</name>
    <dbReference type="NCBI Taxonomy" id="1776382"/>
    <lineage>
        <taxon>Bacteria</taxon>
        <taxon>Bacillati</taxon>
        <taxon>Bacillota</taxon>
        <taxon>Clostridia</taxon>
        <taxon>Eubacteriales</taxon>
        <taxon>Oscillospiraceae</taxon>
        <taxon>Neglectibacter</taxon>
    </lineage>
</organism>
<name>A0ABT1RWK0_9FIRM</name>
<evidence type="ECO:0000259" key="1">
    <source>
        <dbReference type="SMART" id="SM00901"/>
    </source>
</evidence>
<dbReference type="EMBL" id="JANFZH010000003">
    <property type="protein sequence ID" value="MCQ4838710.1"/>
    <property type="molecule type" value="Genomic_DNA"/>
</dbReference>
<sequence length="371" mass="43220">MQDNLGNTPVYEVGNVAEYMECIRRHHLEGCISRGEDRAYPHLSAAAFRRNSSLDIRKMVGAFERHIGNSLTEMQRKHFLAFSQHYGLPTNLLDFTSSPLISLYFSCGGEPGDNGYVYFIKKDRLIDISENLELINSVILSRFLFAPEELEDLFRGITDVFLKEEAYIFEFLEEIDRLTGSCPGNESIQLELYKLRKNRNAYSIDQLDKLLASMKKRLKYLKGYQPEILSGGLGSYGRLFVRFLWILIFFVRHDGPFSVPFYFTYEPANITNRVSNQSSIFLYQLYGINEIRQEIQPDFRLKISNKTEILEELDCLGINEQFVFNDYDHIASYIKKKYLKLSDERAQTLLNLKRMSRSCLREEAEETDQQP</sequence>
<protein>
    <submittedName>
        <fullName evidence="2">FRG domain-containing protein</fullName>
    </submittedName>
</protein>